<dbReference type="OrthoDB" id="3206739at2"/>
<dbReference type="InterPro" id="IPR029058">
    <property type="entry name" value="AB_hydrolase_fold"/>
</dbReference>
<keyword evidence="4" id="KW-1185">Reference proteome</keyword>
<dbReference type="Pfam" id="PF07859">
    <property type="entry name" value="Abhydrolase_3"/>
    <property type="match status" value="1"/>
</dbReference>
<dbReference type="SUPFAM" id="SSF53474">
    <property type="entry name" value="alpha/beta-Hydrolases"/>
    <property type="match status" value="1"/>
</dbReference>
<comment type="caution">
    <text evidence="3">The sequence shown here is derived from an EMBL/GenBank/DDBJ whole genome shotgun (WGS) entry which is preliminary data.</text>
</comment>
<organism evidence="3 4">
    <name type="scientific">Saccharopolyspora rhizosphaerae</name>
    <dbReference type="NCBI Taxonomy" id="2492662"/>
    <lineage>
        <taxon>Bacteria</taxon>
        <taxon>Bacillati</taxon>
        <taxon>Actinomycetota</taxon>
        <taxon>Actinomycetes</taxon>
        <taxon>Pseudonocardiales</taxon>
        <taxon>Pseudonocardiaceae</taxon>
        <taxon>Saccharopolyspora</taxon>
    </lineage>
</organism>
<accession>A0A3R8VBV6</accession>
<dbReference type="Gene3D" id="3.40.50.1820">
    <property type="entry name" value="alpha/beta hydrolase"/>
    <property type="match status" value="1"/>
</dbReference>
<dbReference type="Proteomes" id="UP000274515">
    <property type="component" value="Unassembled WGS sequence"/>
</dbReference>
<dbReference type="AlphaFoldDB" id="A0A3R8VBV6"/>
<dbReference type="GO" id="GO:0016787">
    <property type="term" value="F:hydrolase activity"/>
    <property type="evidence" value="ECO:0007669"/>
    <property type="project" value="UniProtKB-KW"/>
</dbReference>
<dbReference type="PANTHER" id="PTHR48081">
    <property type="entry name" value="AB HYDROLASE SUPERFAMILY PROTEIN C4A8.06C"/>
    <property type="match status" value="1"/>
</dbReference>
<feature type="domain" description="Alpha/beta hydrolase fold-3" evidence="2">
    <location>
        <begin position="89"/>
        <end position="295"/>
    </location>
</feature>
<reference evidence="3 4" key="1">
    <citation type="submission" date="2018-11" db="EMBL/GenBank/DDBJ databases">
        <title>Saccharopolyspora rhizosphaerae sp. nov., an actinomycete isolated from rhizosphere soil in Thailand.</title>
        <authorList>
            <person name="Intra B."/>
            <person name="Euanorasetr J."/>
            <person name="Take A."/>
            <person name="Inahashi Y."/>
            <person name="Mori M."/>
            <person name="Panbangred W."/>
            <person name="Matsumoto A."/>
        </authorList>
    </citation>
    <scope>NUCLEOTIDE SEQUENCE [LARGE SCALE GENOMIC DNA]</scope>
    <source>
        <strain evidence="3 4">H219</strain>
    </source>
</reference>
<dbReference type="EMBL" id="RSAA01000020">
    <property type="protein sequence ID" value="RRO14275.1"/>
    <property type="molecule type" value="Genomic_DNA"/>
</dbReference>
<gene>
    <name evidence="3" type="ORF">EIL87_21345</name>
</gene>
<name>A0A3R8VBV6_9PSEU</name>
<sequence length="321" mass="34776">MREVLPPVPFDPELEAFLRTMPSTGMGFTREEIPGLREMSRQFTTDEQLAAAGFTVEHRAVPGPQDAPEVPLVIVRPAELTEALPVIYSIHGGGMIMGDHRQALDVMGSEWGRDLGCAIVSVDYRLAPENPHPAPVQDCYAGLRWVAEHGAEHGLDPARVVITGGSAGGGLAAAVALMCRDFDGPKLIGQLLQCPMLDDRNDTPSARQMRGRGIWDQQANEVGWTALLGDARGGEDVSPYAAPARAEDLSGLPPTFIDVGSAETFRDENVDYATRIWQAGGVCELHVWPGGFHGFRMFPEAQLSKSAAEARTTWLRRLLEG</sequence>
<keyword evidence="1 3" id="KW-0378">Hydrolase</keyword>
<protein>
    <submittedName>
        <fullName evidence="3">Alpha/beta hydrolase</fullName>
    </submittedName>
</protein>
<dbReference type="RefSeq" id="WP_125092344.1">
    <property type="nucleotide sequence ID" value="NZ_RSAA01000020.1"/>
</dbReference>
<dbReference type="InterPro" id="IPR013094">
    <property type="entry name" value="AB_hydrolase_3"/>
</dbReference>
<evidence type="ECO:0000256" key="1">
    <source>
        <dbReference type="ARBA" id="ARBA00022801"/>
    </source>
</evidence>
<dbReference type="PANTHER" id="PTHR48081:SF8">
    <property type="entry name" value="ALPHA_BETA HYDROLASE FOLD-3 DOMAIN-CONTAINING PROTEIN-RELATED"/>
    <property type="match status" value="1"/>
</dbReference>
<evidence type="ECO:0000313" key="3">
    <source>
        <dbReference type="EMBL" id="RRO14275.1"/>
    </source>
</evidence>
<dbReference type="InterPro" id="IPR050300">
    <property type="entry name" value="GDXG_lipolytic_enzyme"/>
</dbReference>
<evidence type="ECO:0000259" key="2">
    <source>
        <dbReference type="Pfam" id="PF07859"/>
    </source>
</evidence>
<proteinExistence type="predicted"/>
<evidence type="ECO:0000313" key="4">
    <source>
        <dbReference type="Proteomes" id="UP000274515"/>
    </source>
</evidence>